<dbReference type="AlphaFoldDB" id="A0A9Q0JSB9"/>
<dbReference type="Pfam" id="PF00112">
    <property type="entry name" value="Peptidase_C1"/>
    <property type="match status" value="1"/>
</dbReference>
<feature type="domain" description="Peptidase C1A papain C-terminal" evidence="1">
    <location>
        <begin position="32"/>
        <end position="63"/>
    </location>
</feature>
<protein>
    <recommendedName>
        <fullName evidence="1">Peptidase C1A papain C-terminal domain-containing protein</fullName>
    </recommendedName>
</protein>
<proteinExistence type="predicted"/>
<dbReference type="Proteomes" id="UP001141806">
    <property type="component" value="Unassembled WGS sequence"/>
</dbReference>
<dbReference type="EMBL" id="JAMYWD010000115">
    <property type="protein sequence ID" value="KAJ4949876.1"/>
    <property type="molecule type" value="Genomic_DNA"/>
</dbReference>
<evidence type="ECO:0000313" key="3">
    <source>
        <dbReference type="Proteomes" id="UP001141806"/>
    </source>
</evidence>
<keyword evidence="3" id="KW-1185">Reference proteome</keyword>
<dbReference type="InterPro" id="IPR000668">
    <property type="entry name" value="Peptidase_C1A_C"/>
</dbReference>
<dbReference type="SUPFAM" id="SSF54001">
    <property type="entry name" value="Cysteine proteinases"/>
    <property type="match status" value="1"/>
</dbReference>
<dbReference type="GO" id="GO:0008234">
    <property type="term" value="F:cysteine-type peptidase activity"/>
    <property type="evidence" value="ECO:0007669"/>
    <property type="project" value="InterPro"/>
</dbReference>
<organism evidence="2 3">
    <name type="scientific">Protea cynaroides</name>
    <dbReference type="NCBI Taxonomy" id="273540"/>
    <lineage>
        <taxon>Eukaryota</taxon>
        <taxon>Viridiplantae</taxon>
        <taxon>Streptophyta</taxon>
        <taxon>Embryophyta</taxon>
        <taxon>Tracheophyta</taxon>
        <taxon>Spermatophyta</taxon>
        <taxon>Magnoliopsida</taxon>
        <taxon>Proteales</taxon>
        <taxon>Proteaceae</taxon>
        <taxon>Protea</taxon>
    </lineage>
</organism>
<evidence type="ECO:0000259" key="1">
    <source>
        <dbReference type="Pfam" id="PF00112"/>
    </source>
</evidence>
<gene>
    <name evidence="2" type="ORF">NE237_014278</name>
</gene>
<comment type="caution">
    <text evidence="2">The sequence shown here is derived from an EMBL/GenBank/DDBJ whole genome shotgun (WGS) entry which is preliminary data.</text>
</comment>
<name>A0A9Q0JSB9_9MAGN</name>
<reference evidence="2" key="1">
    <citation type="journal article" date="2023" name="Plant J.">
        <title>The genome of the king protea, Protea cynaroides.</title>
        <authorList>
            <person name="Chang J."/>
            <person name="Duong T.A."/>
            <person name="Schoeman C."/>
            <person name="Ma X."/>
            <person name="Roodt D."/>
            <person name="Barker N."/>
            <person name="Li Z."/>
            <person name="Van de Peer Y."/>
            <person name="Mizrachi E."/>
        </authorList>
    </citation>
    <scope>NUCLEOTIDE SEQUENCE</scope>
    <source>
        <tissue evidence="2">Young leaves</tissue>
    </source>
</reference>
<evidence type="ECO:0000313" key="2">
    <source>
        <dbReference type="EMBL" id="KAJ4949876.1"/>
    </source>
</evidence>
<dbReference type="Gene3D" id="3.90.70.10">
    <property type="entry name" value="Cysteine proteinases"/>
    <property type="match status" value="1"/>
</dbReference>
<accession>A0A9Q0JSB9</accession>
<dbReference type="OrthoDB" id="10253408at2759"/>
<dbReference type="InterPro" id="IPR038765">
    <property type="entry name" value="Papain-like_cys_pep_sf"/>
</dbReference>
<dbReference type="GO" id="GO:0006508">
    <property type="term" value="P:proteolysis"/>
    <property type="evidence" value="ECO:0007669"/>
    <property type="project" value="InterPro"/>
</dbReference>
<sequence length="65" mass="7881">MRRTIEERFSLSPIASYVDLSDYLLESRQEEYGVENDVPYWLVKNSWGESWSDSGYFKMEMWKNM</sequence>